<accession>A0A9N9GY44</accession>
<evidence type="ECO:0000313" key="2">
    <source>
        <dbReference type="EMBL" id="CAG8638131.1"/>
    </source>
</evidence>
<comment type="caution">
    <text evidence="2">The sequence shown here is derived from an EMBL/GenBank/DDBJ whole genome shotgun (WGS) entry which is preliminary data.</text>
</comment>
<feature type="region of interest" description="Disordered" evidence="1">
    <location>
        <begin position="79"/>
        <end position="107"/>
    </location>
</feature>
<feature type="compositionally biased region" description="Polar residues" evidence="1">
    <location>
        <begin position="87"/>
        <end position="100"/>
    </location>
</feature>
<dbReference type="Proteomes" id="UP000789396">
    <property type="component" value="Unassembled WGS sequence"/>
</dbReference>
<protein>
    <submittedName>
        <fullName evidence="2">10627_t:CDS:1</fullName>
    </submittedName>
</protein>
<keyword evidence="3" id="KW-1185">Reference proteome</keyword>
<gene>
    <name evidence="2" type="ORF">RFULGI_LOCUS7977</name>
</gene>
<dbReference type="EMBL" id="CAJVPZ010012258">
    <property type="protein sequence ID" value="CAG8638131.1"/>
    <property type="molecule type" value="Genomic_DNA"/>
</dbReference>
<reference evidence="2" key="1">
    <citation type="submission" date="2021-06" db="EMBL/GenBank/DDBJ databases">
        <authorList>
            <person name="Kallberg Y."/>
            <person name="Tangrot J."/>
            <person name="Rosling A."/>
        </authorList>
    </citation>
    <scope>NUCLEOTIDE SEQUENCE</scope>
    <source>
        <strain evidence="2">IN212</strain>
    </source>
</reference>
<dbReference type="AlphaFoldDB" id="A0A9N9GY44"/>
<name>A0A9N9GY44_9GLOM</name>
<evidence type="ECO:0000256" key="1">
    <source>
        <dbReference type="SAM" id="MobiDB-lite"/>
    </source>
</evidence>
<sequence>MSLVEPGKHFINLTDDSHYSKCPRVQDPKDEDDCVTNVDLNYSHYEQTIEYDKECINENSECDSTINENEKIVLSHKNVNKGKEKMTQSVTHNTRSQTGRFKNLYEE</sequence>
<organism evidence="2 3">
    <name type="scientific">Racocetra fulgida</name>
    <dbReference type="NCBI Taxonomy" id="60492"/>
    <lineage>
        <taxon>Eukaryota</taxon>
        <taxon>Fungi</taxon>
        <taxon>Fungi incertae sedis</taxon>
        <taxon>Mucoromycota</taxon>
        <taxon>Glomeromycotina</taxon>
        <taxon>Glomeromycetes</taxon>
        <taxon>Diversisporales</taxon>
        <taxon>Gigasporaceae</taxon>
        <taxon>Racocetra</taxon>
    </lineage>
</organism>
<proteinExistence type="predicted"/>
<evidence type="ECO:0000313" key="3">
    <source>
        <dbReference type="Proteomes" id="UP000789396"/>
    </source>
</evidence>
<dbReference type="OrthoDB" id="2419892at2759"/>